<dbReference type="InterPro" id="IPR022648">
    <property type="entry name" value="Pr_cel_nuc_antig_N"/>
</dbReference>
<evidence type="ECO:0000259" key="8">
    <source>
        <dbReference type="Pfam" id="PF02747"/>
    </source>
</evidence>
<feature type="domain" description="Proliferating cell nuclear antigen PCNA N-terminal" evidence="7">
    <location>
        <begin position="11"/>
        <end position="101"/>
    </location>
</feature>
<reference evidence="9 12" key="1">
    <citation type="submission" date="2019-10" db="EMBL/GenBank/DDBJ databases">
        <title>Comparative genomics of sulfur disproportionating microorganisms.</title>
        <authorList>
            <person name="Ward L.M."/>
            <person name="Bertran E."/>
            <person name="Johnston D."/>
        </authorList>
    </citation>
    <scope>NUCLEOTIDE SEQUENCE [LARGE SCALE GENOMIC DNA]</scope>
    <source>
        <strain evidence="9 12">DSM 3772</strain>
    </source>
</reference>
<evidence type="ECO:0000256" key="5">
    <source>
        <dbReference type="RuleBase" id="RU003671"/>
    </source>
</evidence>
<sequence length="244" mass="27002">MKFKALDAPAFVYIIKTISEFMDEGAIVSTNDGIRINGIDPSRVVFLDIFLPAGYFENYESKDKEVIGVNLEDLSSILARVKKDDTLSFETDGSNLKIIIEGSFQRIFSLPLLSMEEQKNPSLNLEFPFKAKMLTVTFSDVMDGLADLGDTLVVSSEGGKLYLSVEGDMGESKVELSTDNGALLEASGNDAKSTYGMEYVLNTTKMRKASDTMELYFGSQIPLKLHYELPQGGYGEFYIAPRVE</sequence>
<protein>
    <recommendedName>
        <fullName evidence="4">DNA polymerase sliding clamp</fullName>
    </recommendedName>
    <alternativeName>
        <fullName evidence="4">Proliferating cell nuclear antigen homolog</fullName>
        <shortName evidence="4">PCNA</shortName>
    </alternativeName>
</protein>
<dbReference type="InterPro" id="IPR022659">
    <property type="entry name" value="Pr_cel_nuc_antig_CS"/>
</dbReference>
<evidence type="ECO:0000256" key="6">
    <source>
        <dbReference type="RuleBase" id="RU003673"/>
    </source>
</evidence>
<proteinExistence type="inferred from homology"/>
<dbReference type="EMBL" id="WHYS01000001">
    <property type="protein sequence ID" value="MQL55236.1"/>
    <property type="molecule type" value="Genomic_DNA"/>
</dbReference>
<evidence type="ECO:0000313" key="10">
    <source>
        <dbReference type="EMBL" id="QGR20779.1"/>
    </source>
</evidence>
<dbReference type="GO" id="GO:0006275">
    <property type="term" value="P:regulation of DNA replication"/>
    <property type="evidence" value="ECO:0007669"/>
    <property type="project" value="UniProtKB-UniRule"/>
</dbReference>
<dbReference type="Proteomes" id="UP000474054">
    <property type="component" value="Unassembled WGS sequence"/>
</dbReference>
<dbReference type="CDD" id="cd00577">
    <property type="entry name" value="PCNA"/>
    <property type="match status" value="1"/>
</dbReference>
<comment type="function">
    <text evidence="4">Sliding clamp subunit that acts as a moving platform for DNA processing. Responsible for tethering the catalytic subunit of DNA polymerase and other proteins to DNA during high-speed replication.</text>
</comment>
<dbReference type="PRINTS" id="PR00339">
    <property type="entry name" value="PCNACYCLIN"/>
</dbReference>
<dbReference type="GO" id="GO:0030337">
    <property type="term" value="F:DNA polymerase processivity factor activity"/>
    <property type="evidence" value="ECO:0007669"/>
    <property type="project" value="UniProtKB-UniRule"/>
</dbReference>
<keyword evidence="11" id="KW-1185">Reference proteome</keyword>
<dbReference type="Pfam" id="PF00705">
    <property type="entry name" value="PCNA_N"/>
    <property type="match status" value="1"/>
</dbReference>
<dbReference type="SUPFAM" id="SSF55979">
    <property type="entry name" value="DNA clamp"/>
    <property type="match status" value="2"/>
</dbReference>
<evidence type="ECO:0000256" key="4">
    <source>
        <dbReference type="HAMAP-Rule" id="MF_00317"/>
    </source>
</evidence>
<evidence type="ECO:0000256" key="1">
    <source>
        <dbReference type="ARBA" id="ARBA00010462"/>
    </source>
</evidence>
<dbReference type="EMBL" id="CP045482">
    <property type="protein sequence ID" value="QGR20779.1"/>
    <property type="molecule type" value="Genomic_DNA"/>
</dbReference>
<dbReference type="PANTHER" id="PTHR11352">
    <property type="entry name" value="PROLIFERATING CELL NUCLEAR ANTIGEN"/>
    <property type="match status" value="1"/>
</dbReference>
<dbReference type="PROSITE" id="PS01251">
    <property type="entry name" value="PCNA_1"/>
    <property type="match status" value="1"/>
</dbReference>
<dbReference type="RefSeq" id="WP_152940826.1">
    <property type="nucleotide sequence ID" value="NZ_CP045482.1"/>
</dbReference>
<evidence type="ECO:0000313" key="9">
    <source>
        <dbReference type="EMBL" id="MQL55236.1"/>
    </source>
</evidence>
<reference evidence="10 11" key="2">
    <citation type="submission" date="2019-10" db="EMBL/GenBank/DDBJ databases">
        <title>Genome Sequences from Six Type Strain Members of the Archaeal Family Sulfolobaceae: Acidianus ambivalens, Acidianus infernus, Metallosphaera prunae, Stygiolobus azoricus, Sulfolobus metallicus, and Sulfurisphaera ohwakuensis.</title>
        <authorList>
            <person name="Counts J.A."/>
            <person name="Kelly R.M."/>
        </authorList>
    </citation>
    <scope>NUCLEOTIDE SEQUENCE [LARGE SCALE GENOMIC DNA]</scope>
    <source>
        <strain evidence="10 11">LEI 10</strain>
    </source>
</reference>
<dbReference type="GO" id="GO:0003677">
    <property type="term" value="F:DNA binding"/>
    <property type="evidence" value="ECO:0007669"/>
    <property type="project" value="UniProtKB-UniRule"/>
</dbReference>
<organism evidence="10 11">
    <name type="scientific">Acidianus ambivalens</name>
    <name type="common">Desulfurolobus ambivalens</name>
    <dbReference type="NCBI Taxonomy" id="2283"/>
    <lineage>
        <taxon>Archaea</taxon>
        <taxon>Thermoproteota</taxon>
        <taxon>Thermoprotei</taxon>
        <taxon>Sulfolobales</taxon>
        <taxon>Sulfolobaceae</taxon>
        <taxon>Acidianus</taxon>
    </lineage>
</organism>
<keyword evidence="3 4" id="KW-0238">DNA-binding</keyword>
<evidence type="ECO:0000256" key="3">
    <source>
        <dbReference type="ARBA" id="ARBA00023125"/>
    </source>
</evidence>
<feature type="domain" description="Proliferating cell nuclear antigen PCNA C-terminal" evidence="8">
    <location>
        <begin position="130"/>
        <end position="241"/>
    </location>
</feature>
<dbReference type="PANTHER" id="PTHR11352:SF0">
    <property type="entry name" value="PROLIFERATING CELL NUCLEAR ANTIGEN"/>
    <property type="match status" value="1"/>
</dbReference>
<evidence type="ECO:0000313" key="12">
    <source>
        <dbReference type="Proteomes" id="UP000474054"/>
    </source>
</evidence>
<evidence type="ECO:0000259" key="7">
    <source>
        <dbReference type="Pfam" id="PF00705"/>
    </source>
</evidence>
<keyword evidence="2 4" id="KW-0235">DNA replication</keyword>
<evidence type="ECO:0000256" key="2">
    <source>
        <dbReference type="ARBA" id="ARBA00022705"/>
    </source>
</evidence>
<comment type="function">
    <text evidence="6">Sliding clamp subunit. Responsible for tethering the catalytic subunit of DNA polymerase to DNA during high-speed replication.</text>
</comment>
<dbReference type="InterPro" id="IPR000730">
    <property type="entry name" value="Pr_cel_nuc_antig"/>
</dbReference>
<dbReference type="InterPro" id="IPR022649">
    <property type="entry name" value="Pr_cel_nuc_antig_C"/>
</dbReference>
<name>A0A650CSI5_ACIAM</name>
<dbReference type="Pfam" id="PF02747">
    <property type="entry name" value="PCNA_C"/>
    <property type="match status" value="1"/>
</dbReference>
<comment type="subunit">
    <text evidence="4">Homotrimer. The subunits circularize to form a toroid; DNA passes through its center. Replication factor C (RFC) is required to load the toroid on the DNA.</text>
</comment>
<dbReference type="GeneID" id="42778299"/>
<comment type="similarity">
    <text evidence="1 4 5">Belongs to the PCNA family.</text>
</comment>
<dbReference type="NCBIfam" id="NF002220">
    <property type="entry name" value="PRK01115.1-3"/>
    <property type="match status" value="1"/>
</dbReference>
<dbReference type="HAMAP" id="MF_00317">
    <property type="entry name" value="DNApol_clamp_arch"/>
    <property type="match status" value="1"/>
</dbReference>
<dbReference type="AlphaFoldDB" id="A0A650CSI5"/>
<accession>A0A650CSI5</accession>
<dbReference type="Gene3D" id="3.70.10.10">
    <property type="match status" value="1"/>
</dbReference>
<dbReference type="InterPro" id="IPR046938">
    <property type="entry name" value="DNA_clamp_sf"/>
</dbReference>
<dbReference type="Proteomes" id="UP000426328">
    <property type="component" value="Chromosome"/>
</dbReference>
<dbReference type="KEGG" id="aamb:D1866_01135"/>
<evidence type="ECO:0000313" key="11">
    <source>
        <dbReference type="Proteomes" id="UP000426328"/>
    </source>
</evidence>
<gene>
    <name evidence="4" type="primary">pcn</name>
    <name evidence="10" type="ORF">D1866_01135</name>
    <name evidence="9" type="ORF">GFB69_05600</name>
</gene>
<dbReference type="GO" id="GO:0006272">
    <property type="term" value="P:leading strand elongation"/>
    <property type="evidence" value="ECO:0007669"/>
    <property type="project" value="TreeGrafter"/>
</dbReference>